<evidence type="ECO:0000259" key="2">
    <source>
        <dbReference type="Pfam" id="PF12200"/>
    </source>
</evidence>
<feature type="compositionally biased region" description="Low complexity" evidence="1">
    <location>
        <begin position="16"/>
        <end position="33"/>
    </location>
</feature>
<dbReference type="EMBL" id="JAJAQI010000009">
    <property type="protein sequence ID" value="MCB4821675.1"/>
    <property type="molecule type" value="Genomic_DNA"/>
</dbReference>
<organism evidence="3 4">
    <name type="scientific">Roseicella aerolata</name>
    <dbReference type="NCBI Taxonomy" id="2883479"/>
    <lineage>
        <taxon>Bacteria</taxon>
        <taxon>Pseudomonadati</taxon>
        <taxon>Pseudomonadota</taxon>
        <taxon>Alphaproteobacteria</taxon>
        <taxon>Acetobacterales</taxon>
        <taxon>Roseomonadaceae</taxon>
        <taxon>Roseicella</taxon>
    </lineage>
</organism>
<dbReference type="Pfam" id="PF12200">
    <property type="entry name" value="DUF3597"/>
    <property type="match status" value="1"/>
</dbReference>
<proteinExistence type="predicted"/>
<keyword evidence="4" id="KW-1185">Reference proteome</keyword>
<name>A0A9X1IEL8_9PROT</name>
<dbReference type="SUPFAM" id="SSF158634">
    <property type="entry name" value="RPA2825-like"/>
    <property type="match status" value="1"/>
</dbReference>
<dbReference type="RefSeq" id="WP_226606754.1">
    <property type="nucleotide sequence ID" value="NZ_JAJAQI010000009.1"/>
</dbReference>
<sequence length="139" mass="14826">MSIFGSILSKIMGRSEAAQPEATPPAEAAAQGGSPPPPGAHDDAATAGRPAAMQDVDVAGILDGMAAQAPQRLDWKHSIVDLMKLLGLDSSLEARKQLAQELQYQGNMSDSASMNIWLHRQVMQKLAQNGGRVPEELRR</sequence>
<accession>A0A9X1IEL8</accession>
<comment type="caution">
    <text evidence="3">The sequence shown here is derived from an EMBL/GenBank/DDBJ whole genome shotgun (WGS) entry which is preliminary data.</text>
</comment>
<evidence type="ECO:0000313" key="3">
    <source>
        <dbReference type="EMBL" id="MCB4821675.1"/>
    </source>
</evidence>
<gene>
    <name evidence="3" type="ORF">LHA35_08020</name>
</gene>
<feature type="region of interest" description="Disordered" evidence="1">
    <location>
        <begin position="14"/>
        <end position="52"/>
    </location>
</feature>
<dbReference type="Proteomes" id="UP001139311">
    <property type="component" value="Unassembled WGS sequence"/>
</dbReference>
<reference evidence="3" key="1">
    <citation type="submission" date="2021-10" db="EMBL/GenBank/DDBJ databases">
        <title>Roseicella aerolatum sp. nov., isolated from aerosols of e-waste dismantling site.</title>
        <authorList>
            <person name="Qin T."/>
        </authorList>
    </citation>
    <scope>NUCLEOTIDE SEQUENCE</scope>
    <source>
        <strain evidence="3">GB24</strain>
    </source>
</reference>
<feature type="domain" description="DUF3597" evidence="2">
    <location>
        <begin position="3"/>
        <end position="134"/>
    </location>
</feature>
<dbReference type="AlphaFoldDB" id="A0A9X1IEL8"/>
<dbReference type="InterPro" id="IPR022016">
    <property type="entry name" value="DUF3597"/>
</dbReference>
<protein>
    <submittedName>
        <fullName evidence="3">DUF3597 domain-containing protein</fullName>
    </submittedName>
</protein>
<evidence type="ECO:0000256" key="1">
    <source>
        <dbReference type="SAM" id="MobiDB-lite"/>
    </source>
</evidence>
<evidence type="ECO:0000313" key="4">
    <source>
        <dbReference type="Proteomes" id="UP001139311"/>
    </source>
</evidence>